<reference evidence="10 11" key="1">
    <citation type="submission" date="2024-06" db="EMBL/GenBank/DDBJ databases">
        <authorList>
            <person name="Kaempfer P."/>
            <person name="Viver T."/>
        </authorList>
    </citation>
    <scope>NUCLEOTIDE SEQUENCE [LARGE SCALE GENOMIC DNA]</scope>
    <source>
        <strain evidence="10 11">ST-119</strain>
    </source>
</reference>
<dbReference type="GO" id="GO:0016757">
    <property type="term" value="F:glycosyltransferase activity"/>
    <property type="evidence" value="ECO:0007669"/>
    <property type="project" value="UniProtKB-KW"/>
</dbReference>
<comment type="subcellular location">
    <subcellularLocation>
        <location evidence="1">Cell membrane</location>
        <topology evidence="1">Multi-pass membrane protein</topology>
    </subcellularLocation>
</comment>
<sequence length="599" mass="69376">MSLAIFLRLYKIDFQSLWMDEIYTLNVTNPKFSLTELNQNIYISEAFPYLYYYLLRLVYFFFGYSALIVRLVSAISGICTVYYIYSFGKHLFIKSFGLIASFLLAINEVHIQYSQEARPYALYILFTVLAFYRLSIFIKNTNLKNALWYAFFAALMLNFNFFALLNLFSQGLILLAFIIIKPKSKKINLFKLSALSLIIALLLFVHNIPIIKVVLNYTSFWVPAPTSNSFLLLFSEFLGSSETTVFIFGTLILYFFVVLFNSDFQFDKIKNLYDNALIYTSFICFFWFIGFFSIVMVKSYIGTSVILLRYFLSLLPVLILIISMGLHSIKNSITKIGILLIISIFTIINLTVIKKYYSLPHKSQYREVSQFIIKNNTNNVPVYTSLKNMYGYYLNDETNILIKNTLEGHIREMMADSTKIAPFWYADAHVRPYALSNDYEAFLNKYFTMDTNFNGFDAWTRYYSLKNEKSQLDIKKFYPLKNTNGNDALYNFDSFTFDGSVLTTWGWAFTVNQDATESRISVVLIKDDVAHQVETQSTKRPDVTASRNNEFDLDNSGFEVKQKLTNIIKPGVYTLGIYIKNSAQQTESLIVTDKIITLP</sequence>
<evidence type="ECO:0000259" key="9">
    <source>
        <dbReference type="Pfam" id="PF13231"/>
    </source>
</evidence>
<evidence type="ECO:0000256" key="5">
    <source>
        <dbReference type="ARBA" id="ARBA00022692"/>
    </source>
</evidence>
<feature type="transmembrane region" description="Helical" evidence="8">
    <location>
        <begin position="91"/>
        <end position="108"/>
    </location>
</feature>
<evidence type="ECO:0000256" key="2">
    <source>
        <dbReference type="ARBA" id="ARBA00022475"/>
    </source>
</evidence>
<feature type="transmembrane region" description="Helical" evidence="8">
    <location>
        <begin position="276"/>
        <end position="301"/>
    </location>
</feature>
<feature type="transmembrane region" description="Helical" evidence="8">
    <location>
        <begin position="192"/>
        <end position="215"/>
    </location>
</feature>
<keyword evidence="7 8" id="KW-0472">Membrane</keyword>
<evidence type="ECO:0000256" key="7">
    <source>
        <dbReference type="ARBA" id="ARBA00023136"/>
    </source>
</evidence>
<keyword evidence="11" id="KW-1185">Reference proteome</keyword>
<dbReference type="EC" id="2.4.-.-" evidence="10"/>
<keyword evidence="4 10" id="KW-0808">Transferase</keyword>
<keyword evidence="2" id="KW-1003">Cell membrane</keyword>
<evidence type="ECO:0000313" key="11">
    <source>
        <dbReference type="Proteomes" id="UP001629156"/>
    </source>
</evidence>
<comment type="caution">
    <text evidence="10">The sequence shown here is derived from an EMBL/GenBank/DDBJ whole genome shotgun (WGS) entry which is preliminary data.</text>
</comment>
<evidence type="ECO:0000256" key="4">
    <source>
        <dbReference type="ARBA" id="ARBA00022679"/>
    </source>
</evidence>
<feature type="transmembrane region" description="Helical" evidence="8">
    <location>
        <begin position="150"/>
        <end position="180"/>
    </location>
</feature>
<keyword evidence="5 8" id="KW-0812">Transmembrane</keyword>
<gene>
    <name evidence="10" type="ORF">ABS766_12300</name>
</gene>
<dbReference type="RefSeq" id="WP_408085472.1">
    <property type="nucleotide sequence ID" value="NZ_JBELPZ010000013.1"/>
</dbReference>
<evidence type="ECO:0000256" key="6">
    <source>
        <dbReference type="ARBA" id="ARBA00022989"/>
    </source>
</evidence>
<evidence type="ECO:0000256" key="8">
    <source>
        <dbReference type="SAM" id="Phobius"/>
    </source>
</evidence>
<accession>A0ABW8YXY8</accession>
<feature type="transmembrane region" description="Helical" evidence="8">
    <location>
        <begin position="57"/>
        <end position="85"/>
    </location>
</feature>
<name>A0ABW8YXY8_9FLAO</name>
<keyword evidence="3 10" id="KW-0328">Glycosyltransferase</keyword>
<dbReference type="InterPro" id="IPR038731">
    <property type="entry name" value="RgtA/B/C-like"/>
</dbReference>
<dbReference type="PANTHER" id="PTHR33908">
    <property type="entry name" value="MANNOSYLTRANSFERASE YKCB-RELATED"/>
    <property type="match status" value="1"/>
</dbReference>
<feature type="transmembrane region" description="Helical" evidence="8">
    <location>
        <begin position="245"/>
        <end position="264"/>
    </location>
</feature>
<evidence type="ECO:0000256" key="1">
    <source>
        <dbReference type="ARBA" id="ARBA00004651"/>
    </source>
</evidence>
<feature type="domain" description="Glycosyltransferase RgtA/B/C/D-like" evidence="9">
    <location>
        <begin position="48"/>
        <end position="206"/>
    </location>
</feature>
<feature type="transmembrane region" description="Helical" evidence="8">
    <location>
        <begin position="338"/>
        <end position="357"/>
    </location>
</feature>
<evidence type="ECO:0000313" key="10">
    <source>
        <dbReference type="EMBL" id="MFL9845201.1"/>
    </source>
</evidence>
<feature type="transmembrane region" description="Helical" evidence="8">
    <location>
        <begin position="307"/>
        <end position="326"/>
    </location>
</feature>
<dbReference type="InterPro" id="IPR050297">
    <property type="entry name" value="LipidA_mod_glycosyltrf_83"/>
</dbReference>
<protein>
    <submittedName>
        <fullName evidence="10">Glycosyltransferase family 39 protein</fullName>
        <ecNumber evidence="10">2.4.-.-</ecNumber>
    </submittedName>
</protein>
<evidence type="ECO:0000256" key="3">
    <source>
        <dbReference type="ARBA" id="ARBA00022676"/>
    </source>
</evidence>
<dbReference type="Pfam" id="PF13231">
    <property type="entry name" value="PMT_2"/>
    <property type="match status" value="1"/>
</dbReference>
<dbReference type="Proteomes" id="UP001629156">
    <property type="component" value="Unassembled WGS sequence"/>
</dbReference>
<dbReference type="PANTHER" id="PTHR33908:SF11">
    <property type="entry name" value="MEMBRANE PROTEIN"/>
    <property type="match status" value="1"/>
</dbReference>
<keyword evidence="6 8" id="KW-1133">Transmembrane helix</keyword>
<dbReference type="EMBL" id="JBELPZ010000013">
    <property type="protein sequence ID" value="MFL9845201.1"/>
    <property type="molecule type" value="Genomic_DNA"/>
</dbReference>
<proteinExistence type="predicted"/>
<organism evidence="10 11">
    <name type="scientific">Flavobacterium rhizosphaerae</name>
    <dbReference type="NCBI Taxonomy" id="3163298"/>
    <lineage>
        <taxon>Bacteria</taxon>
        <taxon>Pseudomonadati</taxon>
        <taxon>Bacteroidota</taxon>
        <taxon>Flavobacteriia</taxon>
        <taxon>Flavobacteriales</taxon>
        <taxon>Flavobacteriaceae</taxon>
        <taxon>Flavobacterium</taxon>
    </lineage>
</organism>
<feature type="transmembrane region" description="Helical" evidence="8">
    <location>
        <begin position="120"/>
        <end position="138"/>
    </location>
</feature>